<dbReference type="GO" id="GO:1990316">
    <property type="term" value="C:Atg1/ULK1 kinase complex"/>
    <property type="evidence" value="ECO:0007669"/>
    <property type="project" value="TreeGrafter"/>
</dbReference>
<gene>
    <name evidence="4" type="ORF">MNOR_LOCUS24760</name>
</gene>
<evidence type="ECO:0000256" key="1">
    <source>
        <dbReference type="ARBA" id="ARBA00007130"/>
    </source>
</evidence>
<dbReference type="PANTHER" id="PTHR13292">
    <property type="entry name" value="AUTOPHAGY-RELATED PROTEIN 101"/>
    <property type="match status" value="1"/>
</dbReference>
<comment type="caution">
    <text evidence="4">The sequence shown here is derived from an EMBL/GenBank/DDBJ whole genome shotgun (WGS) entry which is preliminary data.</text>
</comment>
<comment type="similarity">
    <text evidence="1">Belongs to the ATG101 family.</text>
</comment>
<dbReference type="AlphaFoldDB" id="A0AAV2RL38"/>
<dbReference type="GO" id="GO:0000407">
    <property type="term" value="C:phagophore assembly site"/>
    <property type="evidence" value="ECO:0007669"/>
    <property type="project" value="TreeGrafter"/>
</dbReference>
<name>A0AAV2RL38_MEGNR</name>
<reference evidence="4 5" key="1">
    <citation type="submission" date="2024-05" db="EMBL/GenBank/DDBJ databases">
        <authorList>
            <person name="Wallberg A."/>
        </authorList>
    </citation>
    <scope>NUCLEOTIDE SEQUENCE [LARGE SCALE GENOMIC DNA]</scope>
</reference>
<dbReference type="GO" id="GO:0000045">
    <property type="term" value="P:autophagosome assembly"/>
    <property type="evidence" value="ECO:0007669"/>
    <property type="project" value="TreeGrafter"/>
</dbReference>
<protein>
    <recommendedName>
        <fullName evidence="2">Autophagy-related protein 101</fullName>
    </recommendedName>
</protein>
<evidence type="ECO:0000256" key="2">
    <source>
        <dbReference type="ARBA" id="ARBA00018874"/>
    </source>
</evidence>
<evidence type="ECO:0000313" key="4">
    <source>
        <dbReference type="EMBL" id="CAL4124782.1"/>
    </source>
</evidence>
<proteinExistence type="inferred from homology"/>
<dbReference type="GO" id="GO:0019901">
    <property type="term" value="F:protein kinase binding"/>
    <property type="evidence" value="ECO:0007669"/>
    <property type="project" value="TreeGrafter"/>
</dbReference>
<dbReference type="InterPro" id="IPR012445">
    <property type="entry name" value="ATG101"/>
</dbReference>
<organism evidence="4 5">
    <name type="scientific">Meganyctiphanes norvegica</name>
    <name type="common">Northern krill</name>
    <name type="synonym">Thysanopoda norvegica</name>
    <dbReference type="NCBI Taxonomy" id="48144"/>
    <lineage>
        <taxon>Eukaryota</taxon>
        <taxon>Metazoa</taxon>
        <taxon>Ecdysozoa</taxon>
        <taxon>Arthropoda</taxon>
        <taxon>Crustacea</taxon>
        <taxon>Multicrustacea</taxon>
        <taxon>Malacostraca</taxon>
        <taxon>Eumalacostraca</taxon>
        <taxon>Eucarida</taxon>
        <taxon>Euphausiacea</taxon>
        <taxon>Euphausiidae</taxon>
        <taxon>Meganyctiphanes</taxon>
    </lineage>
</organism>
<evidence type="ECO:0000256" key="3">
    <source>
        <dbReference type="ARBA" id="ARBA00023006"/>
    </source>
</evidence>
<dbReference type="Pfam" id="PF07855">
    <property type="entry name" value="ATG101"/>
    <property type="match status" value="1"/>
</dbReference>
<accession>A0AAV2RL38</accession>
<evidence type="ECO:0000313" key="5">
    <source>
        <dbReference type="Proteomes" id="UP001497623"/>
    </source>
</evidence>
<dbReference type="EMBL" id="CAXKWB010022982">
    <property type="protein sequence ID" value="CAL4124782.1"/>
    <property type="molecule type" value="Genomic_DNA"/>
</dbReference>
<dbReference type="Proteomes" id="UP001497623">
    <property type="component" value="Unassembled WGS sequence"/>
</dbReference>
<keyword evidence="5" id="KW-1185">Reference proteome</keyword>
<keyword evidence="3" id="KW-0072">Autophagy</keyword>
<sequence>MNARSQLLELEVEGRQVDEAVLSLFHTLLFHRSTGKFHYYNDDTYAIGTIGYQDVDCDFIDFTYVRCCSEELDRSVKQQVNNFCDAIKAPDAPPSGQVAIEFYQRKRGRWPFASESIPWEVWTLRVNVVSLHNEHERQVWREKVGDALGERLLHITDTLNRHDYIPSPPNQAELDLIYDTAYADVQPFLFKVFYNTVIEQGSRPAATITLAQDTLALT</sequence>
<feature type="non-terminal residue" evidence="4">
    <location>
        <position position="218"/>
    </location>
</feature>
<dbReference type="PANTHER" id="PTHR13292:SF0">
    <property type="entry name" value="AUTOPHAGY-RELATED PROTEIN 101"/>
    <property type="match status" value="1"/>
</dbReference>